<reference evidence="13" key="1">
    <citation type="submission" date="2016-12" db="EMBL/GenBank/DDBJ databases">
        <authorList>
            <person name="Meng X."/>
        </authorList>
    </citation>
    <scope>NUCLEOTIDE SEQUENCE [LARGE SCALE GENOMIC DNA]</scope>
    <source>
        <strain evidence="13">DSM 20732</strain>
    </source>
</reference>
<dbReference type="OrthoDB" id="5242893at2"/>
<dbReference type="GO" id="GO:0005737">
    <property type="term" value="C:cytoplasm"/>
    <property type="evidence" value="ECO:0007669"/>
    <property type="project" value="UniProtKB-SubCell"/>
</dbReference>
<dbReference type="GO" id="GO:0003700">
    <property type="term" value="F:DNA-binding transcription factor activity"/>
    <property type="evidence" value="ECO:0007669"/>
    <property type="project" value="InterPro"/>
</dbReference>
<keyword evidence="13" id="KW-1185">Reference proteome</keyword>
<evidence type="ECO:0000256" key="9">
    <source>
        <dbReference type="ARBA" id="ARBA00023125"/>
    </source>
</evidence>
<dbReference type="InterPro" id="IPR002481">
    <property type="entry name" value="FUR"/>
</dbReference>
<evidence type="ECO:0000256" key="4">
    <source>
        <dbReference type="ARBA" id="ARBA00022491"/>
    </source>
</evidence>
<dbReference type="PANTHER" id="PTHR33202">
    <property type="entry name" value="ZINC UPTAKE REGULATION PROTEIN"/>
    <property type="match status" value="1"/>
</dbReference>
<evidence type="ECO:0000313" key="13">
    <source>
        <dbReference type="Proteomes" id="UP000185612"/>
    </source>
</evidence>
<feature type="binding site" evidence="11">
    <location>
        <position position="93"/>
    </location>
    <ligand>
        <name>Zn(2+)</name>
        <dbReference type="ChEBI" id="CHEBI:29105"/>
    </ligand>
</feature>
<keyword evidence="6 11" id="KW-0862">Zinc</keyword>
<dbReference type="EMBL" id="MQVS01000007">
    <property type="protein sequence ID" value="OKL51425.1"/>
    <property type="molecule type" value="Genomic_DNA"/>
</dbReference>
<dbReference type="GO" id="GO:0045892">
    <property type="term" value="P:negative regulation of DNA-templated transcription"/>
    <property type="evidence" value="ECO:0007669"/>
    <property type="project" value="TreeGrafter"/>
</dbReference>
<comment type="cofactor">
    <cofactor evidence="11">
        <name>Zn(2+)</name>
        <dbReference type="ChEBI" id="CHEBI:29105"/>
    </cofactor>
    <text evidence="11">Binds 1 zinc ion per subunit.</text>
</comment>
<dbReference type="AlphaFoldDB" id="A0A1Q5PVG2"/>
<feature type="binding site" evidence="11">
    <location>
        <position position="133"/>
    </location>
    <ligand>
        <name>Zn(2+)</name>
        <dbReference type="ChEBI" id="CHEBI:29105"/>
    </ligand>
</feature>
<gene>
    <name evidence="12" type="ORF">BSZ40_07610</name>
</gene>
<keyword evidence="10" id="KW-0804">Transcription</keyword>
<keyword evidence="9" id="KW-0238">DNA-binding</keyword>
<evidence type="ECO:0000256" key="10">
    <source>
        <dbReference type="ARBA" id="ARBA00023163"/>
    </source>
</evidence>
<evidence type="ECO:0000256" key="5">
    <source>
        <dbReference type="ARBA" id="ARBA00022723"/>
    </source>
</evidence>
<comment type="caution">
    <text evidence="12">The sequence shown here is derived from an EMBL/GenBank/DDBJ whole genome shotgun (WGS) entry which is preliminary data.</text>
</comment>
<name>A0A1Q5PVG2_9ACTO</name>
<dbReference type="SUPFAM" id="SSF46785">
    <property type="entry name" value="Winged helix' DNA-binding domain"/>
    <property type="match status" value="1"/>
</dbReference>
<organism evidence="12 13">
    <name type="scientific">Buchananella hordeovulneris</name>
    <dbReference type="NCBI Taxonomy" id="52770"/>
    <lineage>
        <taxon>Bacteria</taxon>
        <taxon>Bacillati</taxon>
        <taxon>Actinomycetota</taxon>
        <taxon>Actinomycetes</taxon>
        <taxon>Actinomycetales</taxon>
        <taxon>Actinomycetaceae</taxon>
        <taxon>Buchananella</taxon>
    </lineage>
</organism>
<comment type="similarity">
    <text evidence="2">Belongs to the Fur family.</text>
</comment>
<keyword evidence="4" id="KW-0678">Repressor</keyword>
<dbReference type="STRING" id="52770.BSZ40_07610"/>
<feature type="binding site" evidence="11">
    <location>
        <position position="136"/>
    </location>
    <ligand>
        <name>Zn(2+)</name>
        <dbReference type="ChEBI" id="CHEBI:29105"/>
    </ligand>
</feature>
<protein>
    <submittedName>
        <fullName evidence="12">Transcriptional repressor</fullName>
    </submittedName>
</protein>
<dbReference type="RefSeq" id="WP_073824858.1">
    <property type="nucleotide sequence ID" value="NZ_JAUNKL010000013.1"/>
</dbReference>
<dbReference type="InterPro" id="IPR036388">
    <property type="entry name" value="WH-like_DNA-bd_sf"/>
</dbReference>
<keyword evidence="7" id="KW-0408">Iron</keyword>
<evidence type="ECO:0000256" key="3">
    <source>
        <dbReference type="ARBA" id="ARBA00022490"/>
    </source>
</evidence>
<dbReference type="CDD" id="cd07153">
    <property type="entry name" value="Fur_like"/>
    <property type="match status" value="1"/>
</dbReference>
<comment type="subcellular location">
    <subcellularLocation>
        <location evidence="1">Cytoplasm</location>
    </subcellularLocation>
</comment>
<evidence type="ECO:0000256" key="8">
    <source>
        <dbReference type="ARBA" id="ARBA00023015"/>
    </source>
</evidence>
<evidence type="ECO:0000256" key="6">
    <source>
        <dbReference type="ARBA" id="ARBA00022833"/>
    </source>
</evidence>
<dbReference type="Proteomes" id="UP000185612">
    <property type="component" value="Unassembled WGS sequence"/>
</dbReference>
<accession>A0A1Q5PVG2</accession>
<dbReference type="GO" id="GO:0008270">
    <property type="term" value="F:zinc ion binding"/>
    <property type="evidence" value="ECO:0007669"/>
    <property type="project" value="TreeGrafter"/>
</dbReference>
<dbReference type="GO" id="GO:1900376">
    <property type="term" value="P:regulation of secondary metabolite biosynthetic process"/>
    <property type="evidence" value="ECO:0007669"/>
    <property type="project" value="TreeGrafter"/>
</dbReference>
<dbReference type="Gene3D" id="3.30.1490.190">
    <property type="match status" value="1"/>
</dbReference>
<dbReference type="GO" id="GO:0000976">
    <property type="term" value="F:transcription cis-regulatory region binding"/>
    <property type="evidence" value="ECO:0007669"/>
    <property type="project" value="TreeGrafter"/>
</dbReference>
<dbReference type="Gene3D" id="1.10.10.10">
    <property type="entry name" value="Winged helix-like DNA-binding domain superfamily/Winged helix DNA-binding domain"/>
    <property type="match status" value="1"/>
</dbReference>
<proteinExistence type="inferred from homology"/>
<keyword evidence="8" id="KW-0805">Transcription regulation</keyword>
<evidence type="ECO:0000313" key="12">
    <source>
        <dbReference type="EMBL" id="OKL51425.1"/>
    </source>
</evidence>
<dbReference type="InterPro" id="IPR043135">
    <property type="entry name" value="Fur_C"/>
</dbReference>
<evidence type="ECO:0000256" key="1">
    <source>
        <dbReference type="ARBA" id="ARBA00004496"/>
    </source>
</evidence>
<dbReference type="Pfam" id="PF01475">
    <property type="entry name" value="FUR"/>
    <property type="match status" value="1"/>
</dbReference>
<evidence type="ECO:0000256" key="7">
    <source>
        <dbReference type="ARBA" id="ARBA00023004"/>
    </source>
</evidence>
<feature type="binding site" evidence="11">
    <location>
        <position position="96"/>
    </location>
    <ligand>
        <name>Zn(2+)</name>
        <dbReference type="ChEBI" id="CHEBI:29105"/>
    </ligand>
</feature>
<evidence type="ECO:0000256" key="11">
    <source>
        <dbReference type="PIRSR" id="PIRSR602481-1"/>
    </source>
</evidence>
<dbReference type="InterPro" id="IPR036390">
    <property type="entry name" value="WH_DNA-bd_sf"/>
</dbReference>
<keyword evidence="5 11" id="KW-0479">Metal-binding</keyword>
<evidence type="ECO:0000256" key="2">
    <source>
        <dbReference type="ARBA" id="ARBA00007957"/>
    </source>
</evidence>
<dbReference type="PANTHER" id="PTHR33202:SF18">
    <property type="entry name" value="TRANSCRIPTIONAL REGULATOR FURA"/>
    <property type="match status" value="1"/>
</dbReference>
<keyword evidence="3" id="KW-0963">Cytoplasm</keyword>
<sequence length="146" mass="16278">MTIDHDRQQLRTVGLRVTAPRLATLAVVREQQHLTAEAIADQVRERLGSISKQAVYDVLAALTDAHLLRKVVLEGRGARYEVESGDNHHHVWCTRCGKFQDIPCVKKSAPCLQPPIDLGYTIEVADVVYRGLCPDCQAQDHQNEGN</sequence>